<protein>
    <submittedName>
        <fullName evidence="2">Uncharacterized protein</fullName>
    </submittedName>
</protein>
<feature type="compositionally biased region" description="Polar residues" evidence="1">
    <location>
        <begin position="134"/>
        <end position="144"/>
    </location>
</feature>
<feature type="compositionally biased region" description="Basic residues" evidence="1">
    <location>
        <begin position="284"/>
        <end position="297"/>
    </location>
</feature>
<dbReference type="OrthoDB" id="5563016at2759"/>
<reference evidence="2" key="1">
    <citation type="journal article" date="2014" name="Genome Announc.">
        <title>De novo whole-genome sequence and genome annotation of Lichtheimia ramosa.</title>
        <authorList>
            <person name="Linde J."/>
            <person name="Schwartze V."/>
            <person name="Binder U."/>
            <person name="Lass-Florl C."/>
            <person name="Voigt K."/>
            <person name="Horn F."/>
        </authorList>
    </citation>
    <scope>NUCLEOTIDE SEQUENCE</scope>
    <source>
        <strain evidence="2">JMRC FSU:6197</strain>
    </source>
</reference>
<dbReference type="EMBL" id="LK023328">
    <property type="protein sequence ID" value="CDS08978.1"/>
    <property type="molecule type" value="Genomic_DNA"/>
</dbReference>
<feature type="region of interest" description="Disordered" evidence="1">
    <location>
        <begin position="134"/>
        <end position="159"/>
    </location>
</feature>
<gene>
    <name evidence="2" type="ORF">LRAMOSA10338</name>
</gene>
<dbReference type="PANTHER" id="PTHR12751:SF18">
    <property type="entry name" value="PHOSPHATASE AND ACTIN REGULATOR 1"/>
    <property type="match status" value="1"/>
</dbReference>
<dbReference type="PANTHER" id="PTHR12751">
    <property type="entry name" value="PHOSPHATASE AND ACTIN REGULATOR PHACTR"/>
    <property type="match status" value="1"/>
</dbReference>
<sequence length="376" mass="42117">MQHRRHTYQLCCSTSSRDLANKTTLQHRRANSVILPQPSFSSSMRHHHHIPNTYTPQLDTEKIHASNPFVAMNHEQEGPSPCLLHCQPSPTATGSNSCSPCSSSPYLSATSTCSHHCCPPDDFSCDGSTLAASEETLGSSNSPTIAMPSPSPTRSSSSRIKTAFSKIIVTQQQNQSNIAKGQPSPIPIPTKSASLVTRIRLKFQKNHHQQQQQQPVIGMHKSPSMTRSSSLSSITWARLRSKKQVTPSFNEDDMELPASTNHRDPNGYGHDMEDHRPLDQVQQRQRRHRPQAPRRPHAACPPPKPSRTTRVRFAQVVSVCETFSSKEYDRGSGPEDVVCTQLTPSMAQYIKEELNQFKLYEMKVHHSSRSHTHFFM</sequence>
<name>A0A077WPE7_9FUNG</name>
<dbReference type="AlphaFoldDB" id="A0A077WPE7"/>
<dbReference type="GO" id="GO:0030036">
    <property type="term" value="P:actin cytoskeleton organization"/>
    <property type="evidence" value="ECO:0007669"/>
    <property type="project" value="TreeGrafter"/>
</dbReference>
<dbReference type="GO" id="GO:0003779">
    <property type="term" value="F:actin binding"/>
    <property type="evidence" value="ECO:0007669"/>
    <property type="project" value="TreeGrafter"/>
</dbReference>
<organism evidence="2">
    <name type="scientific">Lichtheimia ramosa</name>
    <dbReference type="NCBI Taxonomy" id="688394"/>
    <lineage>
        <taxon>Eukaryota</taxon>
        <taxon>Fungi</taxon>
        <taxon>Fungi incertae sedis</taxon>
        <taxon>Mucoromycota</taxon>
        <taxon>Mucoromycotina</taxon>
        <taxon>Mucoromycetes</taxon>
        <taxon>Mucorales</taxon>
        <taxon>Lichtheimiaceae</taxon>
        <taxon>Lichtheimia</taxon>
    </lineage>
</organism>
<proteinExistence type="predicted"/>
<evidence type="ECO:0000256" key="1">
    <source>
        <dbReference type="SAM" id="MobiDB-lite"/>
    </source>
</evidence>
<feature type="region of interest" description="Disordered" evidence="1">
    <location>
        <begin position="205"/>
        <end position="309"/>
    </location>
</feature>
<feature type="compositionally biased region" description="Basic and acidic residues" evidence="1">
    <location>
        <begin position="261"/>
        <end position="278"/>
    </location>
</feature>
<accession>A0A077WPE7</accession>
<feature type="compositionally biased region" description="Low complexity" evidence="1">
    <location>
        <begin position="222"/>
        <end position="233"/>
    </location>
</feature>
<evidence type="ECO:0000313" key="2">
    <source>
        <dbReference type="EMBL" id="CDS08978.1"/>
    </source>
</evidence>